<evidence type="ECO:0000256" key="1">
    <source>
        <dbReference type="SAM" id="MobiDB-lite"/>
    </source>
</evidence>
<feature type="non-terminal residue" evidence="2">
    <location>
        <position position="105"/>
    </location>
</feature>
<feature type="region of interest" description="Disordered" evidence="1">
    <location>
        <begin position="1"/>
        <end position="105"/>
    </location>
</feature>
<sequence>MEPRATKPIEKTKLVRIERPAQHLPKTKDTRRSKHTEDLPEETQANTYGRPVRTTQATSKLLQDPTNDEGKTRNRQDKTDLVTRNKTRYKAERRRYTELTSKEKS</sequence>
<evidence type="ECO:0000313" key="2">
    <source>
        <dbReference type="EMBL" id="CAG8824123.1"/>
    </source>
</evidence>
<gene>
    <name evidence="2" type="ORF">GMARGA_LOCUS28500</name>
</gene>
<name>A0ABN7WB37_GIGMA</name>
<feature type="compositionally biased region" description="Basic and acidic residues" evidence="1">
    <location>
        <begin position="94"/>
        <end position="105"/>
    </location>
</feature>
<keyword evidence="3" id="KW-1185">Reference proteome</keyword>
<organism evidence="2 3">
    <name type="scientific">Gigaspora margarita</name>
    <dbReference type="NCBI Taxonomy" id="4874"/>
    <lineage>
        <taxon>Eukaryota</taxon>
        <taxon>Fungi</taxon>
        <taxon>Fungi incertae sedis</taxon>
        <taxon>Mucoromycota</taxon>
        <taxon>Glomeromycotina</taxon>
        <taxon>Glomeromycetes</taxon>
        <taxon>Diversisporales</taxon>
        <taxon>Gigasporaceae</taxon>
        <taxon>Gigaspora</taxon>
    </lineage>
</organism>
<feature type="compositionally biased region" description="Basic and acidic residues" evidence="1">
    <location>
        <begin position="68"/>
        <end position="83"/>
    </location>
</feature>
<dbReference type="Proteomes" id="UP000789901">
    <property type="component" value="Unassembled WGS sequence"/>
</dbReference>
<proteinExistence type="predicted"/>
<dbReference type="EMBL" id="CAJVQB010036546">
    <property type="protein sequence ID" value="CAG8824123.1"/>
    <property type="molecule type" value="Genomic_DNA"/>
</dbReference>
<feature type="compositionally biased region" description="Basic and acidic residues" evidence="1">
    <location>
        <begin position="1"/>
        <end position="38"/>
    </location>
</feature>
<evidence type="ECO:0000313" key="3">
    <source>
        <dbReference type="Proteomes" id="UP000789901"/>
    </source>
</evidence>
<comment type="caution">
    <text evidence="2">The sequence shown here is derived from an EMBL/GenBank/DDBJ whole genome shotgun (WGS) entry which is preliminary data.</text>
</comment>
<feature type="compositionally biased region" description="Polar residues" evidence="1">
    <location>
        <begin position="43"/>
        <end position="65"/>
    </location>
</feature>
<accession>A0ABN7WB37</accession>
<protein>
    <submittedName>
        <fullName evidence="2">16143_t:CDS:1</fullName>
    </submittedName>
</protein>
<reference evidence="2 3" key="1">
    <citation type="submission" date="2021-06" db="EMBL/GenBank/DDBJ databases">
        <authorList>
            <person name="Kallberg Y."/>
            <person name="Tangrot J."/>
            <person name="Rosling A."/>
        </authorList>
    </citation>
    <scope>NUCLEOTIDE SEQUENCE [LARGE SCALE GENOMIC DNA]</scope>
    <source>
        <strain evidence="2 3">120-4 pot B 10/14</strain>
    </source>
</reference>